<comment type="pathway">
    <text evidence="1">Pyrimidine metabolism; CTP biosynthesis via de novo pathway; CTP from UDP: step 2/2.</text>
</comment>
<evidence type="ECO:0000313" key="11">
    <source>
        <dbReference type="EMBL" id="BAF05495.2"/>
    </source>
</evidence>
<evidence type="ECO:0000259" key="10">
    <source>
        <dbReference type="Pfam" id="PF00117"/>
    </source>
</evidence>
<gene>
    <name evidence="11" type="ordered locus">Os01g0616900</name>
</gene>
<dbReference type="EMBL" id="AP008207">
    <property type="protein sequence ID" value="BAF05495.2"/>
    <property type="molecule type" value="Genomic_DNA"/>
</dbReference>
<dbReference type="GO" id="GO:0005524">
    <property type="term" value="F:ATP binding"/>
    <property type="evidence" value="ECO:0007669"/>
    <property type="project" value="UniProtKB-KW"/>
</dbReference>
<evidence type="ECO:0000256" key="1">
    <source>
        <dbReference type="ARBA" id="ARBA00005171"/>
    </source>
</evidence>
<feature type="domain" description="Glutamine amidotransferase" evidence="10">
    <location>
        <begin position="3"/>
        <end position="31"/>
    </location>
</feature>
<comment type="similarity">
    <text evidence="2">Belongs to the CTP synthase family.</text>
</comment>
<dbReference type="PANTHER" id="PTHR11550:SF0">
    <property type="entry name" value="CTP SYNTHASE-RELATED"/>
    <property type="match status" value="1"/>
</dbReference>
<dbReference type="GO" id="GO:0003883">
    <property type="term" value="F:CTP synthase activity"/>
    <property type="evidence" value="ECO:0007669"/>
    <property type="project" value="UniProtKB-EC"/>
</dbReference>
<evidence type="ECO:0000256" key="8">
    <source>
        <dbReference type="ARBA" id="ARBA00022975"/>
    </source>
</evidence>
<evidence type="ECO:0000256" key="3">
    <source>
        <dbReference type="ARBA" id="ARBA00012291"/>
    </source>
</evidence>
<evidence type="ECO:0000313" key="12">
    <source>
        <dbReference type="Proteomes" id="UP000000763"/>
    </source>
</evidence>
<dbReference type="PANTHER" id="PTHR11550">
    <property type="entry name" value="CTP SYNTHASE"/>
    <property type="match status" value="1"/>
</dbReference>
<dbReference type="InterPro" id="IPR017926">
    <property type="entry name" value="GATASE"/>
</dbReference>
<accession>Q0JL83</accession>
<dbReference type="KEGG" id="dosa:Os01g0616900"/>
<sequence length="52" mass="6093">IIEIPNHRYFVGAQFHPEFKSRPSKPSPLFVGKMPNNILLVVWFSMLVHEPF</sequence>
<keyword evidence="6" id="KW-0067">ATP-binding</keyword>
<comment type="catalytic activity">
    <reaction evidence="9">
        <text>UTP + L-glutamine + ATP + H2O = CTP + L-glutamate + ADP + phosphate + 2 H(+)</text>
        <dbReference type="Rhea" id="RHEA:26426"/>
        <dbReference type="ChEBI" id="CHEBI:15377"/>
        <dbReference type="ChEBI" id="CHEBI:15378"/>
        <dbReference type="ChEBI" id="CHEBI:29985"/>
        <dbReference type="ChEBI" id="CHEBI:30616"/>
        <dbReference type="ChEBI" id="CHEBI:37563"/>
        <dbReference type="ChEBI" id="CHEBI:43474"/>
        <dbReference type="ChEBI" id="CHEBI:46398"/>
        <dbReference type="ChEBI" id="CHEBI:58359"/>
        <dbReference type="ChEBI" id="CHEBI:456216"/>
        <dbReference type="EC" id="6.3.4.2"/>
    </reaction>
</comment>
<evidence type="ECO:0000256" key="4">
    <source>
        <dbReference type="ARBA" id="ARBA00022598"/>
    </source>
</evidence>
<dbReference type="InterPro" id="IPR029062">
    <property type="entry name" value="Class_I_gatase-like"/>
</dbReference>
<evidence type="ECO:0000256" key="5">
    <source>
        <dbReference type="ARBA" id="ARBA00022741"/>
    </source>
</evidence>
<keyword evidence="4" id="KW-0436">Ligase</keyword>
<dbReference type="EC" id="6.3.4.2" evidence="3"/>
<dbReference type="InterPro" id="IPR004468">
    <property type="entry name" value="CTP_synthase"/>
</dbReference>
<dbReference type="UniPathway" id="UPA00159">
    <property type="reaction ID" value="UER00277"/>
</dbReference>
<keyword evidence="5" id="KW-0547">Nucleotide-binding</keyword>
<name>Q0JL83_ORYSJ</name>
<organism evidence="11 12">
    <name type="scientific">Oryza sativa subsp. japonica</name>
    <name type="common">Rice</name>
    <dbReference type="NCBI Taxonomy" id="39947"/>
    <lineage>
        <taxon>Eukaryota</taxon>
        <taxon>Viridiplantae</taxon>
        <taxon>Streptophyta</taxon>
        <taxon>Embryophyta</taxon>
        <taxon>Tracheophyta</taxon>
        <taxon>Spermatophyta</taxon>
        <taxon>Magnoliopsida</taxon>
        <taxon>Liliopsida</taxon>
        <taxon>Poales</taxon>
        <taxon>Poaceae</taxon>
        <taxon>BOP clade</taxon>
        <taxon>Oryzoideae</taxon>
        <taxon>Oryzeae</taxon>
        <taxon>Oryzinae</taxon>
        <taxon>Oryza</taxon>
        <taxon>Oryza sativa</taxon>
    </lineage>
</organism>
<feature type="non-terminal residue" evidence="11">
    <location>
        <position position="1"/>
    </location>
</feature>
<protein>
    <recommendedName>
        <fullName evidence="3">CTP synthase (glutamine hydrolyzing)</fullName>
        <ecNumber evidence="3">6.3.4.2</ecNumber>
    </recommendedName>
</protein>
<evidence type="ECO:0000256" key="2">
    <source>
        <dbReference type="ARBA" id="ARBA00007533"/>
    </source>
</evidence>
<proteinExistence type="inferred from homology"/>
<keyword evidence="8" id="KW-0665">Pyrimidine biosynthesis</keyword>
<reference evidence="12" key="2">
    <citation type="journal article" date="2008" name="Nucleic Acids Res.">
        <title>The rice annotation project database (RAP-DB): 2008 update.</title>
        <authorList>
            <consortium name="The rice annotation project (RAP)"/>
        </authorList>
    </citation>
    <scope>GENOME REANNOTATION</scope>
    <source>
        <strain evidence="12">cv. Nipponbare</strain>
    </source>
</reference>
<evidence type="ECO:0000256" key="6">
    <source>
        <dbReference type="ARBA" id="ARBA00022840"/>
    </source>
</evidence>
<dbReference type="GO" id="GO:0044210">
    <property type="term" value="P:'de novo' CTP biosynthetic process"/>
    <property type="evidence" value="ECO:0007669"/>
    <property type="project" value="UniProtKB-UniPathway"/>
</dbReference>
<dbReference type="Proteomes" id="UP000000763">
    <property type="component" value="Chromosome 1"/>
</dbReference>
<dbReference type="AlphaFoldDB" id="Q0JL83"/>
<reference evidence="11 12" key="1">
    <citation type="journal article" date="2005" name="Nature">
        <title>The map-based sequence of the rice genome.</title>
        <authorList>
            <consortium name="International rice genome sequencing project (IRGSP)"/>
            <person name="Matsumoto T."/>
            <person name="Wu J."/>
            <person name="Kanamori H."/>
            <person name="Katayose Y."/>
            <person name="Fujisawa M."/>
            <person name="Namiki N."/>
            <person name="Mizuno H."/>
            <person name="Yamamoto K."/>
            <person name="Antonio B.A."/>
            <person name="Baba T."/>
            <person name="Sakata K."/>
            <person name="Nagamura Y."/>
            <person name="Aoki H."/>
            <person name="Arikawa K."/>
            <person name="Arita K."/>
            <person name="Bito T."/>
            <person name="Chiden Y."/>
            <person name="Fujitsuka N."/>
            <person name="Fukunaka R."/>
            <person name="Hamada M."/>
            <person name="Harada C."/>
            <person name="Hayashi A."/>
            <person name="Hijishita S."/>
            <person name="Honda M."/>
            <person name="Hosokawa S."/>
            <person name="Ichikawa Y."/>
            <person name="Idonuma A."/>
            <person name="Iijima M."/>
            <person name="Ikeda M."/>
            <person name="Ikeno M."/>
            <person name="Ito K."/>
            <person name="Ito S."/>
            <person name="Ito T."/>
            <person name="Ito Y."/>
            <person name="Ito Y."/>
            <person name="Iwabuchi A."/>
            <person name="Kamiya K."/>
            <person name="Karasawa W."/>
            <person name="Kurita K."/>
            <person name="Katagiri S."/>
            <person name="Kikuta A."/>
            <person name="Kobayashi H."/>
            <person name="Kobayashi N."/>
            <person name="Machita K."/>
            <person name="Maehara T."/>
            <person name="Masukawa M."/>
            <person name="Mizubayashi T."/>
            <person name="Mukai Y."/>
            <person name="Nagasaki H."/>
            <person name="Nagata Y."/>
            <person name="Naito S."/>
            <person name="Nakashima M."/>
            <person name="Nakama Y."/>
            <person name="Nakamichi Y."/>
            <person name="Nakamura M."/>
            <person name="Meguro A."/>
            <person name="Negishi M."/>
            <person name="Ohta I."/>
            <person name="Ohta T."/>
            <person name="Okamoto M."/>
            <person name="Ono N."/>
            <person name="Saji S."/>
            <person name="Sakaguchi M."/>
            <person name="Sakai K."/>
            <person name="Shibata M."/>
            <person name="Shimokawa T."/>
            <person name="Song J."/>
            <person name="Takazaki Y."/>
            <person name="Terasawa K."/>
            <person name="Tsugane M."/>
            <person name="Tsuji K."/>
            <person name="Ueda S."/>
            <person name="Waki K."/>
            <person name="Yamagata H."/>
            <person name="Yamamoto M."/>
            <person name="Yamamoto S."/>
            <person name="Yamane H."/>
            <person name="Yoshiki S."/>
            <person name="Yoshihara R."/>
            <person name="Yukawa K."/>
            <person name="Zhong H."/>
            <person name="Yano M."/>
            <person name="Yuan Q."/>
            <person name="Ouyang S."/>
            <person name="Liu J."/>
            <person name="Jones K.M."/>
            <person name="Gansberger K."/>
            <person name="Moffat K."/>
            <person name="Hill J."/>
            <person name="Bera J."/>
            <person name="Fadrosh D."/>
            <person name="Jin S."/>
            <person name="Johri S."/>
            <person name="Kim M."/>
            <person name="Overton L."/>
            <person name="Reardon M."/>
            <person name="Tsitrin T."/>
            <person name="Vuong H."/>
            <person name="Weaver B."/>
            <person name="Ciecko A."/>
            <person name="Tallon L."/>
            <person name="Jackson J."/>
            <person name="Pai G."/>
            <person name="Aken S.V."/>
            <person name="Utterback T."/>
            <person name="Reidmuller S."/>
            <person name="Feldblyum T."/>
            <person name="Hsiao J."/>
            <person name="Zismann V."/>
            <person name="Iobst S."/>
            <person name="de Vazeille A.R."/>
            <person name="Buell C.R."/>
            <person name="Ying K."/>
            <person name="Li Y."/>
            <person name="Lu T."/>
            <person name="Huang Y."/>
            <person name="Zhao Q."/>
            <person name="Feng Q."/>
            <person name="Zhang L."/>
            <person name="Zhu J."/>
            <person name="Weng Q."/>
            <person name="Mu J."/>
            <person name="Lu Y."/>
            <person name="Fan D."/>
            <person name="Liu Y."/>
            <person name="Guan J."/>
            <person name="Zhang Y."/>
            <person name="Yu S."/>
            <person name="Liu X."/>
            <person name="Zhang Y."/>
            <person name="Hong G."/>
            <person name="Han B."/>
            <person name="Choisne N."/>
            <person name="Demange N."/>
            <person name="Orjeda G."/>
            <person name="Samain S."/>
            <person name="Cattolico L."/>
            <person name="Pelletier E."/>
            <person name="Couloux A."/>
            <person name="Segurens B."/>
            <person name="Wincker P."/>
            <person name="D'Hont A."/>
            <person name="Scarpelli C."/>
            <person name="Weissenbach J."/>
            <person name="Salanoubat M."/>
            <person name="Quetier F."/>
            <person name="Yu Y."/>
            <person name="Kim H.R."/>
            <person name="Rambo T."/>
            <person name="Currie J."/>
            <person name="Collura K."/>
            <person name="Luo M."/>
            <person name="Yang T."/>
            <person name="Ammiraju J.S.S."/>
            <person name="Engler F."/>
            <person name="Soderlund C."/>
            <person name="Wing R.A."/>
            <person name="Palmer L.E."/>
            <person name="de la Bastide M."/>
            <person name="Spiegel L."/>
            <person name="Nascimento L."/>
            <person name="Zutavern T."/>
            <person name="O'Shaughnessy A."/>
            <person name="Dike S."/>
            <person name="Dedhia N."/>
            <person name="Preston R."/>
            <person name="Balija V."/>
            <person name="McCombie W.R."/>
            <person name="Chow T."/>
            <person name="Chen H."/>
            <person name="Chung M."/>
            <person name="Chen C."/>
            <person name="Shaw J."/>
            <person name="Wu H."/>
            <person name="Hsiao K."/>
            <person name="Chao Y."/>
            <person name="Chu M."/>
            <person name="Cheng C."/>
            <person name="Hour A."/>
            <person name="Lee P."/>
            <person name="Lin S."/>
            <person name="Lin Y."/>
            <person name="Liou J."/>
            <person name="Liu S."/>
            <person name="Hsing Y."/>
            <person name="Raghuvanshi S."/>
            <person name="Mohanty A."/>
            <person name="Bharti A.K."/>
            <person name="Gaur A."/>
            <person name="Gupta V."/>
            <person name="Kumar D."/>
            <person name="Ravi V."/>
            <person name="Vij S."/>
            <person name="Kapur A."/>
            <person name="Khurana P."/>
            <person name="Khurana P."/>
            <person name="Khurana J.P."/>
            <person name="Tyagi A.K."/>
            <person name="Gaikwad K."/>
            <person name="Singh A."/>
            <person name="Dalal V."/>
            <person name="Srivastava S."/>
            <person name="Dixit A."/>
            <person name="Pal A.K."/>
            <person name="Ghazi I.A."/>
            <person name="Yadav M."/>
            <person name="Pandit A."/>
            <person name="Bhargava A."/>
            <person name="Sureshbabu K."/>
            <person name="Batra K."/>
            <person name="Sharma T.R."/>
            <person name="Mohapatra T."/>
            <person name="Singh N.K."/>
            <person name="Messing J."/>
            <person name="Nelson A.B."/>
            <person name="Fuks G."/>
            <person name="Kavchok S."/>
            <person name="Keizer G."/>
            <person name="Linton E."/>
            <person name="Llaca V."/>
            <person name="Song R."/>
            <person name="Tanyolac B."/>
            <person name="Young S."/>
            <person name="Ho-Il K."/>
            <person name="Hahn J.H."/>
            <person name="Sangsakoo G."/>
            <person name="Vanavichit A."/>
            <person name="de Mattos Luiz.A.T."/>
            <person name="Zimmer P.D."/>
            <person name="Malone G."/>
            <person name="Dellagostin O."/>
            <person name="de Oliveira A.C."/>
            <person name="Bevan M."/>
            <person name="Bancroft I."/>
            <person name="Minx P."/>
            <person name="Cordum H."/>
            <person name="Wilson R."/>
            <person name="Cheng Z."/>
            <person name="Jin W."/>
            <person name="Jiang J."/>
            <person name="Leong S.A."/>
            <person name="Iwama H."/>
            <person name="Gojobori T."/>
            <person name="Itoh T."/>
            <person name="Niimura Y."/>
            <person name="Fujii Y."/>
            <person name="Habara T."/>
            <person name="Sakai H."/>
            <person name="Sato Y."/>
            <person name="Wilson G."/>
            <person name="Kumar K."/>
            <person name="McCouch S."/>
            <person name="Juretic N."/>
            <person name="Hoen D."/>
            <person name="Wright S."/>
            <person name="Bruskiewich R."/>
            <person name="Bureau T."/>
            <person name="Miyao A."/>
            <person name="Hirochika H."/>
            <person name="Nishikawa T."/>
            <person name="Kadowaki K."/>
            <person name="Sugiura M."/>
            <person name="Burr B."/>
            <person name="Sasaki T."/>
        </authorList>
    </citation>
    <scope>NUCLEOTIDE SEQUENCE [LARGE SCALE GENOMIC DNA]</scope>
    <source>
        <strain evidence="12">cv. Nipponbare</strain>
    </source>
</reference>
<dbReference type="Gene3D" id="3.40.50.880">
    <property type="match status" value="1"/>
</dbReference>
<dbReference type="Pfam" id="PF00117">
    <property type="entry name" value="GATase"/>
    <property type="match status" value="1"/>
</dbReference>
<keyword evidence="7" id="KW-0315">Glutamine amidotransferase</keyword>
<evidence type="ECO:0000256" key="9">
    <source>
        <dbReference type="ARBA" id="ARBA00047781"/>
    </source>
</evidence>
<dbReference type="SUPFAM" id="SSF52317">
    <property type="entry name" value="Class I glutamine amidotransferase-like"/>
    <property type="match status" value="1"/>
</dbReference>
<evidence type="ECO:0000256" key="7">
    <source>
        <dbReference type="ARBA" id="ARBA00022962"/>
    </source>
</evidence>